<keyword evidence="3" id="KW-0653">Protein transport</keyword>
<gene>
    <name evidence="6" type="ORF">SLEP1_g5654</name>
</gene>
<reference evidence="6 7" key="1">
    <citation type="journal article" date="2021" name="Commun. Biol.">
        <title>The genome of Shorea leprosula (Dipterocarpaceae) highlights the ecological relevance of drought in aseasonal tropical rainforests.</title>
        <authorList>
            <person name="Ng K.K.S."/>
            <person name="Kobayashi M.J."/>
            <person name="Fawcett J.A."/>
            <person name="Hatakeyama M."/>
            <person name="Paape T."/>
            <person name="Ng C.H."/>
            <person name="Ang C.C."/>
            <person name="Tnah L.H."/>
            <person name="Lee C.T."/>
            <person name="Nishiyama T."/>
            <person name="Sese J."/>
            <person name="O'Brien M.J."/>
            <person name="Copetti D."/>
            <person name="Mohd Noor M.I."/>
            <person name="Ong R.C."/>
            <person name="Putra M."/>
            <person name="Sireger I.Z."/>
            <person name="Indrioko S."/>
            <person name="Kosugi Y."/>
            <person name="Izuno A."/>
            <person name="Isagi Y."/>
            <person name="Lee S.L."/>
            <person name="Shimizu K.K."/>
        </authorList>
    </citation>
    <scope>NUCLEOTIDE SEQUENCE [LARGE SCALE GENOMIC DNA]</scope>
    <source>
        <strain evidence="6">214</strain>
    </source>
</reference>
<evidence type="ECO:0000256" key="2">
    <source>
        <dbReference type="ARBA" id="ARBA00022448"/>
    </source>
</evidence>
<dbReference type="SUPFAM" id="SSF74788">
    <property type="entry name" value="Cullin repeat-like"/>
    <property type="match status" value="1"/>
</dbReference>
<evidence type="ECO:0000313" key="6">
    <source>
        <dbReference type="EMBL" id="GKU91840.1"/>
    </source>
</evidence>
<evidence type="ECO:0000256" key="4">
    <source>
        <dbReference type="SAM" id="Coils"/>
    </source>
</evidence>
<dbReference type="InterPro" id="IPR004140">
    <property type="entry name" value="Exo70"/>
</dbReference>
<comment type="function">
    <text evidence="3">Component of the exocyst complex.</text>
</comment>
<evidence type="ECO:0000256" key="3">
    <source>
        <dbReference type="RuleBase" id="RU365026"/>
    </source>
</evidence>
<protein>
    <recommendedName>
        <fullName evidence="3">Exocyst subunit Exo70 family protein</fullName>
    </recommendedName>
</protein>
<comment type="similarity">
    <text evidence="1 3">Belongs to the EXO70 family.</text>
</comment>
<dbReference type="EMBL" id="BPVZ01000005">
    <property type="protein sequence ID" value="GKU91840.1"/>
    <property type="molecule type" value="Genomic_DNA"/>
</dbReference>
<feature type="domain" description="Exocyst complex subunit Exo70 C-terminal" evidence="5">
    <location>
        <begin position="204"/>
        <end position="558"/>
    </location>
</feature>
<dbReference type="GO" id="GO:0000145">
    <property type="term" value="C:exocyst"/>
    <property type="evidence" value="ECO:0007669"/>
    <property type="project" value="InterPro"/>
</dbReference>
<dbReference type="Pfam" id="PF20669">
    <property type="entry name" value="Exo70_N"/>
    <property type="match status" value="1"/>
</dbReference>
<dbReference type="Proteomes" id="UP001054252">
    <property type="component" value="Unassembled WGS sequence"/>
</dbReference>
<evidence type="ECO:0000259" key="5">
    <source>
        <dbReference type="Pfam" id="PF03081"/>
    </source>
</evidence>
<dbReference type="GO" id="GO:0015031">
    <property type="term" value="P:protein transport"/>
    <property type="evidence" value="ECO:0007669"/>
    <property type="project" value="UniProtKB-KW"/>
</dbReference>
<dbReference type="Pfam" id="PF03081">
    <property type="entry name" value="Exo70_C"/>
    <property type="match status" value="1"/>
</dbReference>
<dbReference type="InterPro" id="IPR046364">
    <property type="entry name" value="Exo70_C"/>
</dbReference>
<keyword evidence="3" id="KW-0268">Exocytosis</keyword>
<feature type="coiled-coil region" evidence="4">
    <location>
        <begin position="110"/>
        <end position="137"/>
    </location>
</feature>
<evidence type="ECO:0000313" key="7">
    <source>
        <dbReference type="Proteomes" id="UP001054252"/>
    </source>
</evidence>
<proteinExistence type="inferred from homology"/>
<dbReference type="GO" id="GO:0006887">
    <property type="term" value="P:exocytosis"/>
    <property type="evidence" value="ECO:0007669"/>
    <property type="project" value="UniProtKB-KW"/>
</dbReference>
<organism evidence="6 7">
    <name type="scientific">Rubroshorea leprosula</name>
    <dbReference type="NCBI Taxonomy" id="152421"/>
    <lineage>
        <taxon>Eukaryota</taxon>
        <taxon>Viridiplantae</taxon>
        <taxon>Streptophyta</taxon>
        <taxon>Embryophyta</taxon>
        <taxon>Tracheophyta</taxon>
        <taxon>Spermatophyta</taxon>
        <taxon>Magnoliopsida</taxon>
        <taxon>eudicotyledons</taxon>
        <taxon>Gunneridae</taxon>
        <taxon>Pentapetalae</taxon>
        <taxon>rosids</taxon>
        <taxon>malvids</taxon>
        <taxon>Malvales</taxon>
        <taxon>Dipterocarpaceae</taxon>
        <taxon>Rubroshorea</taxon>
    </lineage>
</organism>
<name>A0AAV5I3E4_9ROSI</name>
<keyword evidence="7" id="KW-1185">Reference proteome</keyword>
<dbReference type="InterPro" id="IPR016159">
    <property type="entry name" value="Cullin_repeat-like_dom_sf"/>
</dbReference>
<evidence type="ECO:0000256" key="1">
    <source>
        <dbReference type="ARBA" id="ARBA00006756"/>
    </source>
</evidence>
<comment type="caution">
    <text evidence="6">The sequence shown here is derived from an EMBL/GenBank/DDBJ whole genome shotgun (WGS) entry which is preliminary data.</text>
</comment>
<dbReference type="PANTHER" id="PTHR12542:SF26">
    <property type="entry name" value="EXOCYST SUBUNIT EXO70 FAMILY PROTEIN"/>
    <property type="match status" value="1"/>
</dbReference>
<dbReference type="PANTHER" id="PTHR12542">
    <property type="entry name" value="EXOCYST COMPLEX PROTEIN EXO70"/>
    <property type="match status" value="1"/>
</dbReference>
<dbReference type="Gene3D" id="1.20.1280.170">
    <property type="entry name" value="Exocyst complex component Exo70"/>
    <property type="match status" value="1"/>
</dbReference>
<accession>A0AAV5I3E4</accession>
<keyword evidence="4" id="KW-0175">Coiled coil</keyword>
<dbReference type="AlphaFoldDB" id="A0AAV5I3E4"/>
<dbReference type="GO" id="GO:0005546">
    <property type="term" value="F:phosphatidylinositol-4,5-bisphosphate binding"/>
    <property type="evidence" value="ECO:0007669"/>
    <property type="project" value="InterPro"/>
</dbReference>
<keyword evidence="2 3" id="KW-0813">Transport</keyword>
<sequence length="568" mass="64898">MPSFPRHTLSKSTMEENIENAETIIAKWNPDSSAHTKFSSLFQQSRRESKEFLKSVDDLRRAMNFLVSENSTSDKLILAQKLMQIAMKRLQKEFDRILSANRDKLCPESVSQLSNSYDEEEAELEKVDESITEVERVSALAMADLKAIADCMISSGYGKECVEIYKMIRKGIVDEGLYLLGIKHYKSSQIHKMNWEVLEHMTKTWQNAVKIAVKTLFPGEKVFCDRVFSASKTIRECCFVDLTREGAMNLFTFPELVSKYKKSPERIFRLMELHETISKLWPEIESIFSFESTSGIKLQALSSMHKLGHSVFIILTDFKSSIQKDSSKILVTGGGIHPLTESTMTYIRSLAEYSRVLSDIVADYPSPKNSPFLESSSIDGSKPASFVHLAWLILVLLCKLDRKAQLYKDVALSYLFLANNLQFIVEKVRKSPLKELLGEEWISRHTKKVKLYSLGYELQAWNKVFISLPEKCSSAMSAEEFRDCLRRFNAAFEEAYVKQTSWIVTDRKLRDALKLSIERKLVPAYREFYEAHLGDLSGEKNLEVLVTIGPDDLGNYLSHLFHGARVLG</sequence>